<dbReference type="Proteomes" id="UP000317977">
    <property type="component" value="Unassembled WGS sequence"/>
</dbReference>
<name>A0A5C6EV57_9BACT</name>
<dbReference type="EMBL" id="SJPX01000003">
    <property type="protein sequence ID" value="TWU51171.1"/>
    <property type="molecule type" value="Genomic_DNA"/>
</dbReference>
<keyword evidence="1" id="KW-0732">Signal</keyword>
<feature type="chain" id="PRO_5022697023" evidence="1">
    <location>
        <begin position="27"/>
        <end position="158"/>
    </location>
</feature>
<protein>
    <submittedName>
        <fullName evidence="2">Uncharacterized protein</fullName>
    </submittedName>
</protein>
<sequence precursor="true">MRTCARSRHRVLTVIGLLVVSVTSLGCQPEAPARQAISGTVSIPDSESNSGLPNGTLMLLPTEGHSGPAASTTVVDGAFEFATSNGPLPGTYSAVFTVKLENDEASETVFPMSKAELLAGRTDDETSEKLNSQTPTKFRTRVEISEDQSDAVQLEFEK</sequence>
<evidence type="ECO:0000313" key="3">
    <source>
        <dbReference type="Proteomes" id="UP000317977"/>
    </source>
</evidence>
<feature type="signal peptide" evidence="1">
    <location>
        <begin position="1"/>
        <end position="26"/>
    </location>
</feature>
<reference evidence="2 3" key="1">
    <citation type="submission" date="2019-02" db="EMBL/GenBank/DDBJ databases">
        <title>Deep-cultivation of Planctomycetes and their phenomic and genomic characterization uncovers novel biology.</title>
        <authorList>
            <person name="Wiegand S."/>
            <person name="Jogler M."/>
            <person name="Boedeker C."/>
            <person name="Pinto D."/>
            <person name="Vollmers J."/>
            <person name="Rivas-Marin E."/>
            <person name="Kohn T."/>
            <person name="Peeters S.H."/>
            <person name="Heuer A."/>
            <person name="Rast P."/>
            <person name="Oberbeckmann S."/>
            <person name="Bunk B."/>
            <person name="Jeske O."/>
            <person name="Meyerdierks A."/>
            <person name="Storesund J.E."/>
            <person name="Kallscheuer N."/>
            <person name="Luecker S."/>
            <person name="Lage O.M."/>
            <person name="Pohl T."/>
            <person name="Merkel B.J."/>
            <person name="Hornburger P."/>
            <person name="Mueller R.-W."/>
            <person name="Bruemmer F."/>
            <person name="Labrenz M."/>
            <person name="Spormann A.M."/>
            <person name="Op Den Camp H."/>
            <person name="Overmann J."/>
            <person name="Amann R."/>
            <person name="Jetten M.S.M."/>
            <person name="Mascher T."/>
            <person name="Medema M.H."/>
            <person name="Devos D.P."/>
            <person name="Kaster A.-K."/>
            <person name="Ovreas L."/>
            <person name="Rohde M."/>
            <person name="Galperin M.Y."/>
            <person name="Jogler C."/>
        </authorList>
    </citation>
    <scope>NUCLEOTIDE SEQUENCE [LARGE SCALE GENOMIC DNA]</scope>
    <source>
        <strain evidence="2 3">Poly59</strain>
    </source>
</reference>
<organism evidence="2 3">
    <name type="scientific">Rubripirellula reticaptiva</name>
    <dbReference type="NCBI Taxonomy" id="2528013"/>
    <lineage>
        <taxon>Bacteria</taxon>
        <taxon>Pseudomonadati</taxon>
        <taxon>Planctomycetota</taxon>
        <taxon>Planctomycetia</taxon>
        <taxon>Pirellulales</taxon>
        <taxon>Pirellulaceae</taxon>
        <taxon>Rubripirellula</taxon>
    </lineage>
</organism>
<comment type="caution">
    <text evidence="2">The sequence shown here is derived from an EMBL/GenBank/DDBJ whole genome shotgun (WGS) entry which is preliminary data.</text>
</comment>
<evidence type="ECO:0000313" key="2">
    <source>
        <dbReference type="EMBL" id="TWU51171.1"/>
    </source>
</evidence>
<gene>
    <name evidence="2" type="ORF">Poly59_27620</name>
</gene>
<accession>A0A5C6EV57</accession>
<dbReference type="PROSITE" id="PS51257">
    <property type="entry name" value="PROKAR_LIPOPROTEIN"/>
    <property type="match status" value="1"/>
</dbReference>
<evidence type="ECO:0000256" key="1">
    <source>
        <dbReference type="SAM" id="SignalP"/>
    </source>
</evidence>
<dbReference type="AlphaFoldDB" id="A0A5C6EV57"/>
<keyword evidence="3" id="KW-1185">Reference proteome</keyword>
<proteinExistence type="predicted"/>